<accession>A0A067P4D5</accession>
<organism evidence="2 3">
    <name type="scientific">Jaapia argillacea MUCL 33604</name>
    <dbReference type="NCBI Taxonomy" id="933084"/>
    <lineage>
        <taxon>Eukaryota</taxon>
        <taxon>Fungi</taxon>
        <taxon>Dikarya</taxon>
        <taxon>Basidiomycota</taxon>
        <taxon>Agaricomycotina</taxon>
        <taxon>Agaricomycetes</taxon>
        <taxon>Agaricomycetidae</taxon>
        <taxon>Jaapiales</taxon>
        <taxon>Jaapiaceae</taxon>
        <taxon>Jaapia</taxon>
    </lineage>
</organism>
<dbReference type="HOGENOM" id="CLU_2622368_0_0_1"/>
<evidence type="ECO:0000313" key="3">
    <source>
        <dbReference type="Proteomes" id="UP000027265"/>
    </source>
</evidence>
<dbReference type="EMBL" id="KL197775">
    <property type="protein sequence ID" value="KDQ49773.1"/>
    <property type="molecule type" value="Genomic_DNA"/>
</dbReference>
<proteinExistence type="predicted"/>
<evidence type="ECO:0000313" key="2">
    <source>
        <dbReference type="EMBL" id="KDQ49773.1"/>
    </source>
</evidence>
<keyword evidence="1" id="KW-0732">Signal</keyword>
<feature type="signal peptide" evidence="1">
    <location>
        <begin position="1"/>
        <end position="17"/>
    </location>
</feature>
<dbReference type="InParanoid" id="A0A067P4D5"/>
<evidence type="ECO:0008006" key="4">
    <source>
        <dbReference type="Google" id="ProtNLM"/>
    </source>
</evidence>
<name>A0A067P4D5_9AGAM</name>
<feature type="chain" id="PRO_5001642847" description="Secreted protein" evidence="1">
    <location>
        <begin position="18"/>
        <end position="78"/>
    </location>
</feature>
<dbReference type="Proteomes" id="UP000027265">
    <property type="component" value="Unassembled WGS sequence"/>
</dbReference>
<keyword evidence="3" id="KW-1185">Reference proteome</keyword>
<protein>
    <recommendedName>
        <fullName evidence="4">Secreted protein</fullName>
    </recommendedName>
</protein>
<reference evidence="3" key="1">
    <citation type="journal article" date="2014" name="Proc. Natl. Acad. Sci. U.S.A.">
        <title>Extensive sampling of basidiomycete genomes demonstrates inadequacy of the white-rot/brown-rot paradigm for wood decay fungi.</title>
        <authorList>
            <person name="Riley R."/>
            <person name="Salamov A.A."/>
            <person name="Brown D.W."/>
            <person name="Nagy L.G."/>
            <person name="Floudas D."/>
            <person name="Held B.W."/>
            <person name="Levasseur A."/>
            <person name="Lombard V."/>
            <person name="Morin E."/>
            <person name="Otillar R."/>
            <person name="Lindquist E.A."/>
            <person name="Sun H."/>
            <person name="LaButti K.M."/>
            <person name="Schmutz J."/>
            <person name="Jabbour D."/>
            <person name="Luo H."/>
            <person name="Baker S.E."/>
            <person name="Pisabarro A.G."/>
            <person name="Walton J.D."/>
            <person name="Blanchette R.A."/>
            <person name="Henrissat B."/>
            <person name="Martin F."/>
            <person name="Cullen D."/>
            <person name="Hibbett D.S."/>
            <person name="Grigoriev I.V."/>
        </authorList>
    </citation>
    <scope>NUCLEOTIDE SEQUENCE [LARGE SCALE GENOMIC DNA]</scope>
    <source>
        <strain evidence="3">MUCL 33604</strain>
    </source>
</reference>
<gene>
    <name evidence="2" type="ORF">JAAARDRAFT_616030</name>
</gene>
<evidence type="ECO:0000256" key="1">
    <source>
        <dbReference type="SAM" id="SignalP"/>
    </source>
</evidence>
<sequence length="78" mass="8872">MLMLVLTCIALRPLCDGILTELWVLWVPEYRQIKGDTADPCIFIFEDIFTLLFKSYFTVKSSAPSGLFIQLPSALPPY</sequence>
<dbReference type="AlphaFoldDB" id="A0A067P4D5"/>